<evidence type="ECO:0000256" key="1">
    <source>
        <dbReference type="ARBA" id="ARBA00000677"/>
    </source>
</evidence>
<dbReference type="SUPFAM" id="SSF51306">
    <property type="entry name" value="LexA/Signal peptidase"/>
    <property type="match status" value="1"/>
</dbReference>
<dbReference type="InterPro" id="IPR000223">
    <property type="entry name" value="Pept_S26A_signal_pept_1"/>
</dbReference>
<keyword evidence="7" id="KW-0812">Transmembrane</keyword>
<accession>A0ABS2NNA9</accession>
<name>A0ABS2NNA9_9FIRM</name>
<dbReference type="RefSeq" id="WP_204400697.1">
    <property type="nucleotide sequence ID" value="NZ_JAFBEE010000004.1"/>
</dbReference>
<dbReference type="GO" id="GO:0009003">
    <property type="term" value="F:signal peptidase activity"/>
    <property type="evidence" value="ECO:0007669"/>
    <property type="project" value="UniProtKB-EC"/>
</dbReference>
<keyword evidence="5 7" id="KW-0645">Protease</keyword>
<evidence type="ECO:0000256" key="2">
    <source>
        <dbReference type="ARBA" id="ARBA00004401"/>
    </source>
</evidence>
<protein>
    <recommendedName>
        <fullName evidence="4 7">Signal peptidase I</fullName>
        <ecNumber evidence="4 7">3.4.21.89</ecNumber>
    </recommendedName>
</protein>
<proteinExistence type="inferred from homology"/>
<comment type="caution">
    <text evidence="9">The sequence shown here is derived from an EMBL/GenBank/DDBJ whole genome shotgun (WGS) entry which is preliminary data.</text>
</comment>
<dbReference type="CDD" id="cd06530">
    <property type="entry name" value="S26_SPase_I"/>
    <property type="match status" value="1"/>
</dbReference>
<dbReference type="Gene3D" id="2.10.109.10">
    <property type="entry name" value="Umud Fragment, subunit A"/>
    <property type="match status" value="1"/>
</dbReference>
<dbReference type="Proteomes" id="UP001314796">
    <property type="component" value="Unassembled WGS sequence"/>
</dbReference>
<evidence type="ECO:0000259" key="8">
    <source>
        <dbReference type="Pfam" id="PF10502"/>
    </source>
</evidence>
<keyword evidence="7" id="KW-0472">Membrane</keyword>
<dbReference type="PROSITE" id="PS00761">
    <property type="entry name" value="SPASE_I_3"/>
    <property type="match status" value="1"/>
</dbReference>
<comment type="subcellular location">
    <subcellularLocation>
        <location evidence="2">Cell membrane</location>
        <topology evidence="2">Single-pass type II membrane protein</topology>
    </subcellularLocation>
    <subcellularLocation>
        <location evidence="7">Membrane</location>
        <topology evidence="7">Single-pass type II membrane protein</topology>
    </subcellularLocation>
</comment>
<reference evidence="9 10" key="1">
    <citation type="submission" date="2021-01" db="EMBL/GenBank/DDBJ databases">
        <title>Genomic Encyclopedia of Type Strains, Phase IV (KMG-IV): sequencing the most valuable type-strain genomes for metagenomic binning, comparative biology and taxonomic classification.</title>
        <authorList>
            <person name="Goeker M."/>
        </authorList>
    </citation>
    <scope>NUCLEOTIDE SEQUENCE [LARGE SCALE GENOMIC DNA]</scope>
    <source>
        <strain evidence="9 10">DSM 25890</strain>
    </source>
</reference>
<feature type="transmembrane region" description="Helical" evidence="7">
    <location>
        <begin position="12"/>
        <end position="35"/>
    </location>
</feature>
<dbReference type="EC" id="3.4.21.89" evidence="4 7"/>
<evidence type="ECO:0000313" key="9">
    <source>
        <dbReference type="EMBL" id="MBM7614431.1"/>
    </source>
</evidence>
<gene>
    <name evidence="9" type="ORF">JOC73_000942</name>
</gene>
<evidence type="ECO:0000313" key="10">
    <source>
        <dbReference type="Proteomes" id="UP001314796"/>
    </source>
</evidence>
<dbReference type="NCBIfam" id="TIGR02227">
    <property type="entry name" value="sigpep_I_bact"/>
    <property type="match status" value="1"/>
</dbReference>
<keyword evidence="10" id="KW-1185">Reference proteome</keyword>
<organism evidence="9 10">
    <name type="scientific">Alkaliphilus hydrothermalis</name>
    <dbReference type="NCBI Taxonomy" id="1482730"/>
    <lineage>
        <taxon>Bacteria</taxon>
        <taxon>Bacillati</taxon>
        <taxon>Bacillota</taxon>
        <taxon>Clostridia</taxon>
        <taxon>Peptostreptococcales</taxon>
        <taxon>Natronincolaceae</taxon>
        <taxon>Alkaliphilus</taxon>
    </lineage>
</organism>
<dbReference type="InterPro" id="IPR019533">
    <property type="entry name" value="Peptidase_S26"/>
</dbReference>
<comment type="catalytic activity">
    <reaction evidence="1 7">
        <text>Cleavage of hydrophobic, N-terminal signal or leader sequences from secreted and periplasmic proteins.</text>
        <dbReference type="EC" id="3.4.21.89"/>
    </reaction>
</comment>
<evidence type="ECO:0000256" key="7">
    <source>
        <dbReference type="RuleBase" id="RU362042"/>
    </source>
</evidence>
<dbReference type="InterPro" id="IPR019758">
    <property type="entry name" value="Pept_S26A_signal_pept_1_CS"/>
</dbReference>
<sequence>MVKKLSRFGEWFEIILVALVIAFFVEKFVFGFAVVQGQSMEPTLKNKDRLFVFKCAYLFQQPQVGDLIIFTPPGNHGNGQLFVKRIVADEEDYFALKEGTLYRNDEEIKEEYINSEGYIDRVYPYLQGIVPEKAVFVMGDNRNDSNDSRNFGFLDTDRIKGRVLFRVWPLDELRLFIHQH</sequence>
<dbReference type="InterPro" id="IPR019756">
    <property type="entry name" value="Pept_S26A_signal_pept_1_Ser-AS"/>
</dbReference>
<dbReference type="PANTHER" id="PTHR43390">
    <property type="entry name" value="SIGNAL PEPTIDASE I"/>
    <property type="match status" value="1"/>
</dbReference>
<evidence type="ECO:0000256" key="5">
    <source>
        <dbReference type="ARBA" id="ARBA00022670"/>
    </source>
</evidence>
<dbReference type="InterPro" id="IPR036286">
    <property type="entry name" value="LexA/Signal_pep-like_sf"/>
</dbReference>
<dbReference type="PROSITE" id="PS00501">
    <property type="entry name" value="SPASE_I_1"/>
    <property type="match status" value="1"/>
</dbReference>
<dbReference type="PRINTS" id="PR00727">
    <property type="entry name" value="LEADERPTASE"/>
</dbReference>
<evidence type="ECO:0000256" key="4">
    <source>
        <dbReference type="ARBA" id="ARBA00013208"/>
    </source>
</evidence>
<comment type="similarity">
    <text evidence="3 7">Belongs to the peptidase S26 family.</text>
</comment>
<dbReference type="PANTHER" id="PTHR43390:SF1">
    <property type="entry name" value="CHLOROPLAST PROCESSING PEPTIDASE"/>
    <property type="match status" value="1"/>
</dbReference>
<evidence type="ECO:0000256" key="3">
    <source>
        <dbReference type="ARBA" id="ARBA00009370"/>
    </source>
</evidence>
<evidence type="ECO:0000256" key="6">
    <source>
        <dbReference type="ARBA" id="ARBA00022801"/>
    </source>
</evidence>
<dbReference type="EMBL" id="JAFBEE010000004">
    <property type="protein sequence ID" value="MBM7614431.1"/>
    <property type="molecule type" value="Genomic_DNA"/>
</dbReference>
<keyword evidence="7" id="KW-1133">Transmembrane helix</keyword>
<dbReference type="Pfam" id="PF10502">
    <property type="entry name" value="Peptidase_S26"/>
    <property type="match status" value="1"/>
</dbReference>
<feature type="domain" description="Peptidase S26" evidence="8">
    <location>
        <begin position="10"/>
        <end position="168"/>
    </location>
</feature>
<keyword evidence="6 7" id="KW-0378">Hydrolase</keyword>